<dbReference type="KEGG" id="est:DN752_19400"/>
<protein>
    <recommendedName>
        <fullName evidence="5">RNA polymerase sigma factor 70 region 4 type 2 domain-containing protein</fullName>
    </recommendedName>
</protein>
<evidence type="ECO:0000256" key="3">
    <source>
        <dbReference type="ARBA" id="ARBA00023082"/>
    </source>
</evidence>
<evidence type="ECO:0000313" key="6">
    <source>
        <dbReference type="EMBL" id="AWW32129.1"/>
    </source>
</evidence>
<dbReference type="InterPro" id="IPR039425">
    <property type="entry name" value="RNA_pol_sigma-70-like"/>
</dbReference>
<sequence>MHEYSNEEMQEFWDRFVKNGKQSDFKTIYDHYWMRMYKVSLSILKDKSLAEDVVQDIFTMLWNKRDGDAQSIYQIGHYLMRSTKLKVFQYLRNSKTRNEHLKRMDKLLLVNTVEETVAFNETSLILEQCIGRLPAKCRRVFTLSRIENKSNQEIAEIMEISNKTVEGHITTALKALRNEFTAYVKTS</sequence>
<dbReference type="InterPro" id="IPR014327">
    <property type="entry name" value="RNA_pol_sigma70_bacteroid"/>
</dbReference>
<dbReference type="GO" id="GO:0006352">
    <property type="term" value="P:DNA-templated transcription initiation"/>
    <property type="evidence" value="ECO:0007669"/>
    <property type="project" value="InterPro"/>
</dbReference>
<dbReference type="GO" id="GO:0003677">
    <property type="term" value="F:DNA binding"/>
    <property type="evidence" value="ECO:0007669"/>
    <property type="project" value="InterPro"/>
</dbReference>
<evidence type="ECO:0000256" key="4">
    <source>
        <dbReference type="ARBA" id="ARBA00023163"/>
    </source>
</evidence>
<name>A0A2Z4IN23_9BACT</name>
<dbReference type="InterPro" id="IPR013325">
    <property type="entry name" value="RNA_pol_sigma_r2"/>
</dbReference>
<organism evidence="6 7">
    <name type="scientific">Echinicola strongylocentroti</name>
    <dbReference type="NCBI Taxonomy" id="1795355"/>
    <lineage>
        <taxon>Bacteria</taxon>
        <taxon>Pseudomonadati</taxon>
        <taxon>Bacteroidota</taxon>
        <taxon>Cytophagia</taxon>
        <taxon>Cytophagales</taxon>
        <taxon>Cyclobacteriaceae</taxon>
        <taxon>Echinicola</taxon>
    </lineage>
</organism>
<dbReference type="Gene3D" id="1.10.10.10">
    <property type="entry name" value="Winged helix-like DNA-binding domain superfamily/Winged helix DNA-binding domain"/>
    <property type="match status" value="1"/>
</dbReference>
<dbReference type="InterPro" id="IPR036388">
    <property type="entry name" value="WH-like_DNA-bd_sf"/>
</dbReference>
<dbReference type="NCBIfam" id="TIGR02985">
    <property type="entry name" value="Sig70_bacteroi1"/>
    <property type="match status" value="1"/>
</dbReference>
<dbReference type="GO" id="GO:0016987">
    <property type="term" value="F:sigma factor activity"/>
    <property type="evidence" value="ECO:0007669"/>
    <property type="project" value="UniProtKB-KW"/>
</dbReference>
<dbReference type="InterPro" id="IPR013324">
    <property type="entry name" value="RNA_pol_sigma_r3/r4-like"/>
</dbReference>
<comment type="similarity">
    <text evidence="1">Belongs to the sigma-70 factor family. ECF subfamily.</text>
</comment>
<keyword evidence="2" id="KW-0805">Transcription regulation</keyword>
<dbReference type="PANTHER" id="PTHR43133:SF46">
    <property type="entry name" value="RNA POLYMERASE SIGMA-70 FACTOR ECF SUBFAMILY"/>
    <property type="match status" value="1"/>
</dbReference>
<dbReference type="PANTHER" id="PTHR43133">
    <property type="entry name" value="RNA POLYMERASE ECF-TYPE SIGMA FACTO"/>
    <property type="match status" value="1"/>
</dbReference>
<dbReference type="OrthoDB" id="665113at2"/>
<keyword evidence="4" id="KW-0804">Transcription</keyword>
<dbReference type="Proteomes" id="UP000248688">
    <property type="component" value="Chromosome"/>
</dbReference>
<dbReference type="RefSeq" id="WP_112785502.1">
    <property type="nucleotide sequence ID" value="NZ_CP030041.1"/>
</dbReference>
<keyword evidence="7" id="KW-1185">Reference proteome</keyword>
<dbReference type="EMBL" id="CP030041">
    <property type="protein sequence ID" value="AWW32129.1"/>
    <property type="molecule type" value="Genomic_DNA"/>
</dbReference>
<accession>A0A2Z4IN23</accession>
<evidence type="ECO:0000259" key="5">
    <source>
        <dbReference type="Pfam" id="PF08281"/>
    </source>
</evidence>
<dbReference type="NCBIfam" id="TIGR02937">
    <property type="entry name" value="sigma70-ECF"/>
    <property type="match status" value="1"/>
</dbReference>
<evidence type="ECO:0000256" key="2">
    <source>
        <dbReference type="ARBA" id="ARBA00023015"/>
    </source>
</evidence>
<dbReference type="InterPro" id="IPR013249">
    <property type="entry name" value="RNA_pol_sigma70_r4_t2"/>
</dbReference>
<dbReference type="Pfam" id="PF08281">
    <property type="entry name" value="Sigma70_r4_2"/>
    <property type="match status" value="1"/>
</dbReference>
<feature type="domain" description="RNA polymerase sigma factor 70 region 4 type 2" evidence="5">
    <location>
        <begin position="124"/>
        <end position="176"/>
    </location>
</feature>
<dbReference type="SUPFAM" id="SSF88946">
    <property type="entry name" value="Sigma2 domain of RNA polymerase sigma factors"/>
    <property type="match status" value="1"/>
</dbReference>
<proteinExistence type="inferred from homology"/>
<dbReference type="CDD" id="cd06171">
    <property type="entry name" value="Sigma70_r4"/>
    <property type="match status" value="1"/>
</dbReference>
<gene>
    <name evidence="6" type="ORF">DN752_19400</name>
</gene>
<reference evidence="6 7" key="1">
    <citation type="submission" date="2018-06" db="EMBL/GenBank/DDBJ databases">
        <title>Echinicola strongylocentroti sp. nov., isolated from a sea urchin Strongylocentrotus intermedius.</title>
        <authorList>
            <person name="Bae S.S."/>
        </authorList>
    </citation>
    <scope>NUCLEOTIDE SEQUENCE [LARGE SCALE GENOMIC DNA]</scope>
    <source>
        <strain evidence="6 7">MEBiC08714</strain>
    </source>
</reference>
<keyword evidence="3" id="KW-0731">Sigma factor</keyword>
<evidence type="ECO:0000256" key="1">
    <source>
        <dbReference type="ARBA" id="ARBA00010641"/>
    </source>
</evidence>
<dbReference type="AlphaFoldDB" id="A0A2Z4IN23"/>
<evidence type="ECO:0000313" key="7">
    <source>
        <dbReference type="Proteomes" id="UP000248688"/>
    </source>
</evidence>
<dbReference type="Gene3D" id="1.10.1740.10">
    <property type="match status" value="1"/>
</dbReference>
<dbReference type="SUPFAM" id="SSF88659">
    <property type="entry name" value="Sigma3 and sigma4 domains of RNA polymerase sigma factors"/>
    <property type="match status" value="1"/>
</dbReference>
<dbReference type="InterPro" id="IPR014284">
    <property type="entry name" value="RNA_pol_sigma-70_dom"/>
</dbReference>